<organism evidence="1">
    <name type="scientific">marine metagenome</name>
    <dbReference type="NCBI Taxonomy" id="408172"/>
    <lineage>
        <taxon>unclassified sequences</taxon>
        <taxon>metagenomes</taxon>
        <taxon>ecological metagenomes</taxon>
    </lineage>
</organism>
<evidence type="ECO:0000313" key="1">
    <source>
        <dbReference type="EMBL" id="SVB37416.1"/>
    </source>
</evidence>
<protein>
    <submittedName>
        <fullName evidence="1">Uncharacterized protein</fullName>
    </submittedName>
</protein>
<sequence length="267" mass="28832">MGWALDGEVAVPCQRLRLGRDATVEAPDGKVCLTPGQTDIFFSSDRICPIGSGIVCAMTNGAINCGDCVPATPETSHLTWDKPLLTSATEWLLGDEPGATADLSETLLLLPTQQAGRRLREALATEMAKRGGGLFPPQTATSALMLVDEESAEPVADTVVCLWHWVNVLQGEALGRYSALFPQLPSVVDFNWCRLMAQSLHELRGTLVDASWDCAAVAESAHCEKESRRWKDLAKLELVYRASLAKVGLRDVHDAKRAAAAKPVLPK</sequence>
<name>A0A382DFY7_9ZZZZ</name>
<dbReference type="EMBL" id="UINC01039230">
    <property type="protein sequence ID" value="SVB37416.1"/>
    <property type="molecule type" value="Genomic_DNA"/>
</dbReference>
<accession>A0A382DFY7</accession>
<reference evidence="1" key="1">
    <citation type="submission" date="2018-05" db="EMBL/GenBank/DDBJ databases">
        <authorList>
            <person name="Lanie J.A."/>
            <person name="Ng W.-L."/>
            <person name="Kazmierczak K.M."/>
            <person name="Andrzejewski T.M."/>
            <person name="Davidsen T.M."/>
            <person name="Wayne K.J."/>
            <person name="Tettelin H."/>
            <person name="Glass J.I."/>
            <person name="Rusch D."/>
            <person name="Podicherti R."/>
            <person name="Tsui H.-C.T."/>
            <person name="Winkler M.E."/>
        </authorList>
    </citation>
    <scope>NUCLEOTIDE SEQUENCE</scope>
</reference>
<proteinExistence type="predicted"/>
<gene>
    <name evidence="1" type="ORF">METZ01_LOCUS190270</name>
</gene>
<feature type="non-terminal residue" evidence="1">
    <location>
        <position position="267"/>
    </location>
</feature>
<dbReference type="AlphaFoldDB" id="A0A382DFY7"/>